<dbReference type="InterPro" id="IPR036300">
    <property type="entry name" value="MIR_dom_sf"/>
</dbReference>
<evidence type="ECO:0000259" key="19">
    <source>
        <dbReference type="PROSITE" id="PS50919"/>
    </source>
</evidence>
<dbReference type="PANTHER" id="PTHR46399">
    <property type="entry name" value="B30.2/SPRY DOMAIN-CONTAINING PROTEIN"/>
    <property type="match status" value="1"/>
</dbReference>
<dbReference type="Gene3D" id="2.160.20.80">
    <property type="entry name" value="E3 ubiquitin-protein ligase SopA"/>
    <property type="match status" value="1"/>
</dbReference>
<dbReference type="CDD" id="cd12879">
    <property type="entry name" value="SPRY3_RyR"/>
    <property type="match status" value="1"/>
</dbReference>
<keyword evidence="2" id="KW-0813">Transport</keyword>
<dbReference type="InterPro" id="IPR015925">
    <property type="entry name" value="Ryanodine_IP3_receptor"/>
</dbReference>
<feature type="transmembrane region" description="Helical" evidence="16">
    <location>
        <begin position="3004"/>
        <end position="3028"/>
    </location>
</feature>
<feature type="transmembrane region" description="Helical" evidence="16">
    <location>
        <begin position="2922"/>
        <end position="2942"/>
    </location>
</feature>
<evidence type="ECO:0000256" key="11">
    <source>
        <dbReference type="ARBA" id="ARBA00023136"/>
    </source>
</evidence>
<feature type="compositionally biased region" description="Basic and acidic residues" evidence="15">
    <location>
        <begin position="4512"/>
        <end position="4531"/>
    </location>
</feature>
<dbReference type="GO" id="GO:0006941">
    <property type="term" value="P:striated muscle contraction"/>
    <property type="evidence" value="ECO:0007669"/>
    <property type="project" value="TreeGrafter"/>
</dbReference>
<keyword evidence="21" id="KW-1185">Reference proteome</keyword>
<dbReference type="EMBL" id="JAROKS010000018">
    <property type="protein sequence ID" value="KAK1792879.1"/>
    <property type="molecule type" value="Genomic_DNA"/>
</dbReference>
<keyword evidence="9 16" id="KW-1133">Transmembrane helix</keyword>
<evidence type="ECO:0000259" key="18">
    <source>
        <dbReference type="PROSITE" id="PS50222"/>
    </source>
</evidence>
<dbReference type="InterPro" id="IPR013662">
    <property type="entry name" value="RIH_assoc-dom"/>
</dbReference>
<dbReference type="SUPFAM" id="SSF49899">
    <property type="entry name" value="Concanavalin A-like lectins/glucanases"/>
    <property type="match status" value="3"/>
</dbReference>
<comment type="catalytic activity">
    <reaction evidence="14">
        <text>Ca(2+)(in) = Ca(2+)(out)</text>
        <dbReference type="Rhea" id="RHEA:29671"/>
        <dbReference type="ChEBI" id="CHEBI:29108"/>
    </reaction>
</comment>
<feature type="transmembrane region" description="Helical" evidence="16">
    <location>
        <begin position="4361"/>
        <end position="4380"/>
    </location>
</feature>
<dbReference type="InterPro" id="IPR003877">
    <property type="entry name" value="SPRY_dom"/>
</dbReference>
<sequence length="4984" mass="558210">MSEKVGAGVHPYFSVSCRTLASVTLMVIVMSGVVVLPQTAESAGRRTLLYGQALLLRHTHSNMYLSCLKSSGTSSDKLAFDVGLQEDTAGEACWWIVHPASKQRSEGEKVRVGDDVILVSVSSERYLHVSWPVEGSGERVGVSVNAAFRHTLWRVALICSGAAQARGHLRGGDTLRLLHGHADECLTTPPTGHREEGHSWSGSHVSWGQPFRLHHVTTGTYLSLESGRGLQLVEGEQADVRSTAFCLRPTKDAGQDCANSARKRDGMGSPEVKYGDSVCFVQHVDTRLWLSYQTSNSKWKTETGLLKQVNPPGQAVLHCEGHMDDGLTLSRSQRAESHAAELIRSITLLFMRFIRELNDRSQGTNIPTSDLPIETLRQSLQDLIGYFQFPDKSQDHEARQSSVRDLQNRQNLFQEEGIITLVINCIDHLHMFNSGGQFPEAADILMFLYDLLAALIRGNRNNCSHLSGSLDWLISRLEGAETYSGILDVLHCVLVEGPEALNFIKERHIRTIISLLDKHGRDHKVLVNMTGVRPNIYLYVGDDSAQYRKWYYEVVVERAEPFLTAEPTHLRVGWASSRGYRPSPTGGHGWGSNGVGDDLGSYGFDGLHLWSGGVGYRVSSPGRRLLRKDDVISCCLDLSVPSISFRVNGQPVQGMLDNFGADGLLFPVVSFSAGVRVRLLFGGIQGKFKFLPPAEFCPCAEALLPRGHCRLELCENFVRGHPDGQRDLLGPAVPTGPVIFNPTPVDTSQVVLPPQLELIRDKLAENLHDLWLVDKMEHGWTYGSVSAKSHEAPSCDMLADRRVMPLTAYAPCPASSGWSSVVEDRRATVCGFCDDTEAVLQVRDDSKRVHPGLVQFSSLPDQEIQKHRRSADHTVRTLLALGACIGLSGAYAEENVKHVQLPNKCELWSGYRPAPVDQSCVRMTAGQDALVEALADSEHSVWARECIRQGWSYAPQQDVKRKRSLELVPFSLLEERCRRIWMDEARDAVGTLLGLGYTVEPPEQQRHPDPKVNAASGESFRIFRVEYPFAVHDGKWYFEFEAMTDGDMKVGWARPGSKPNVELGSDDLGFAFDGLKGQWCHGNAVPLGRPWKKGDVIGCFLDLTQRTMMVTLNGELLLNSCGSEIVEKDFTPSGGQLFHSFVPACSLGVNQVGCLNLGHQVSSLHFFSACGLHEGYQPFALNMSHAPPLWTSWRAPLFQPVPEDHPHLQVTRIDGTVDCPPALKVTWRTTGPSHRISAEAQFCRLNLPIECAQVLSQPAEGAVHSSTVACHIREAEEGEEDSDFEVLMKSAHRHTGSRDGLDDHKDQNQEKPPRPKHRSVLSDTGSLSTQCSLLLRMSPCGFLLKKKPELSTSGSSARLLEEVLASERDDLKHLTNSTKYYYSVKVLRDQDPSCVWVGWVTSNFYPHELTFDLQRACSVTVTLGDECGKVLSSVKRSCCYMVCAAEGSTLSRSQSRSSLEIGCLVDTDTGLLTFLANGHEMGILYQVEPGTKLFPAVFAKSTSPDVFQFELGRLRGALPLSAGLFRSERSNADPRCPPRLAVQCLTPVRWTRLPDRAPRVELTRMEESRGWRAECVESLQVMTLHIPEDDRCIDIFETSELENLLRFHDHTLRLYSALCAHGNTHVSHALCSHVDQSQLLFALQCYRMPGPLRAGFYALLTSAHLSVHAEDMQATTHEYIVPTSSTTRTVTLFENNRKCHSFPGSDISNLLRPRMHVTTPCFVWASGAVSGDKCPVEAHLWQPSPEFPLNVLKAVTVTMLDEAVSSVRRRVRDPIGGSVELLLVPLLTLLHTLLVMGVFQRSDLRPVLALILPSAFISEHHTAGRQDGDGESDGESDGEMQGEDRGRRIRASHLDLRGSDLCRSYRRGSDLCRSYRRGSDLCRSYRRGSDLCRSYRRGSDLCRSYRRGSDLCRSYRRGSDLCRSYRRGSDLCRSYRRGSDLCRSYRRGSDLCRSYRRGSDLCRSYRRGSDLYRNYRRGSDLYRNYRHGSDLYRNYRHGSDLCRSYRRGSDLYRNYRHGSDLCRSYRHGSDLYRNYRHGSDLYRNYRHGSDLYRKTEHSMSLCHLLQYLCDSEVRHRVEAVVSFALDFVGRLQENQRHRYNEVIEALNMSAALTARKTKEFRSPPEEQMNLLLNFREETQECPSPEEIQDLLWEFHLDLKRHCGAAVDEDVDVEDEEHLPIRARLRVLVDKVVHLRRRLSRVAEEDIVSQPAPLRQLISSTVLHWLQQGALEDPALARAAFGLLFQQYAGMARQMAAPLRKAYCISQGSVEDTHCLQGALGRLRSLLRTRMGRKEEHLMIRALGDIMNNKVFYQHPNLMRSLGLHETVMEVMVNVLGTRESKEIAFPKMVANCCRFLCYFCRISRQNQKAMFDHLSYLLDHSGVGLASPSMRGCTPLDVTAASVMDNYELALRLTEPHLDKVVQCLAGCGVRSCALMLSKGYPDIGWNPVEGERYLNFLRSAVFCNGESVEESAYVVVRLLIRHPECFGPALQGEGGNGLLATMEEAIRISEDPRRGGSSKAYHSRSTLDTLDDDDDDDIIHVGHAIMTFYSALVDLMGRCAPETHLIEAGKGEAIRIRVILRSLISVEDLEGILSLPLSLPCVDPDGSVMEPDMSRVFCPDHKASMVLFLDRVYGIQDQQFLLRLLQNGFLPDLQAAVSMDTAGLGGTDMALALNRYLCVSVLPLLCQCSFLLWGPPPLRSGPVDGLLQALYQLSKANSLTKAQRDSIQACLLSVCGNMKPSLLQNLLKSLVLDVPQLSGDTKMPLKLLTNHYERNWKYYCTTGSPDGCGSAKQEELQLARKLFWGIFRALIKKPYHAELVSLSVGCLHAVCAALPPDHTEPDSTATADPQSFLHAQVQFCPQPLDTSNVLVAEGLEHVMNKYAEHTHEKWSLEKVGTSGFRTHIMGFTMALGKQIITNSQMLFPFGLVVLFPFGLMVLFSFGLMVLFSFGLVVLFPFGLVVLFSFGLVVLFPFGLVVLFSFGLVVLFSFGLVVLFSFGLVVLFSFGLVVLFSFGLVVLFSFGLVVLYPDKEIYRGAIKETVKSMLVMGWTIEKMKEGESTALHNPARRISQAGQLSFEGTSMFSPKPADTSCITLTWDQYCNNPLCPGGGSHHLLVPYGALSSREKNPLRESAQDVFRFFHINGYEVWREKTSLDLDCPAAAGRFAYCLLQEVLSCTEQIQEKMLELGASVLGGLQARGQMGRTDTVTHEEQVILPLVGQYFKNHHLYFLSRAPCPLGDTGHATYKEKEMVSGDFSIHVLLLFSSLFVKLAGLARAKTSLLGTDTQSLVSCLQMLAQSLDGRAVRTSAGGSGWSVLCSFFEDAAEDLELTAEGVAAQPISQSRGRDTRDDRPLTYTTTVLLPILTALFLHAGHFQDLSELIGVAMDGEELCKPLPSVWDAFSEVEELMEAGSATRHTQTSRVMEVTVPLLCSYVSRWTPIGDSGSHGFQQGPWSSLTSQHTNTLLGHVLSIIHAHLGMPSCSWMKRIAAFVLPIIHMAEPHLLSTHFLPLMEKLKNRAELVLREEERVKVQGRADLAEAELLLQQRFTVLVRDLYAFFPLLIAFVERLRPTWLRAMDAGAERLFCLVEKVFIFWARSHNFKWEEQIFVVQNDINSLSFVGVLCEEQQRKRAPSNKDEQFSTHTSLVVTALKKLLPIGLSRCCHGDRGLVALAKSRFLEKDTEEEIRSIIRSHLPEEPSEGSLSPGRVERVFSVARVLFYLDQRTADRGSADECRREEEEMKKMDPLHQLISLFHQSALTESSELQEESLYLAYAHVMTKSCQTQDDDASDEEMKSFEEKELAKQTLLYQQARLHDRGAAELVLHRLGIMGPMVASAFKLGIAMLNGGNASVQQKMLNCLRQKRDVGFFHSLAGLMKACSVLDLNAFERQIKAEGLGNVGDEVMPDVRLTCDLFRFLQLLCEGHNAEFQNYLRTQTGNNTTVNIIICTVDYLLRLQESINDFYWYYSGKDVIDEYGQRSFSKAIRVSKQVFNTLTEYIQGPCAGNQESLAHSRLWDTVVGFLHVFAHMQKKLSQEPSQMELLKDLMDLLKDLVVMLLSMLEGNVVNGTIGRQMVDMLVESSRNVEMILKFFDMFLKLKDLVSSDTFREHDPDGRGLISKKDFQRAMEGYKRYTPSEITFLLSCVETKGSQLLDYRTFTARFHESAKDIGFNVAVLLTNLAEHMPHDPRLRNFLELADSVLQYFQPHLGRIEIMGRGKRVERVYFEISQSSRMQWEKPQVKESKRQFIFDMVNEGREKEKMEMFVNFCEDTIFEMQLAAQISGPGCDEERGQEVEGMPEKRKGKAEKFLTENNTTKELRGFLTVGKVNQFLLAPAWGLMVIMSLFSVGNLQSLWRRVTVKGIVFVVSLVFWKVLTGILHAVKDTFQFLLHILFCIFLSGWIIEFAKEVKLSDLFGDLQDPTSDQVTGDVERANEVVRGHTYGFLSHGTRRMVSLDLSTVTRNPQLLSDIFGLRLKKEGGKYSLVPSDSNATLSGLVGSSSYQQAVVCEEDLMEQEKQSETEKAEGEDYEKSEKRKGKKPKRQLWKTGSADVPDAAAWKTLWKTLCSQKTTLLVSSRERGGMCEEGLQISDLRRETGDSGVDRFILGEGGYMDAVLHILAVVHTLISFCSIIGYCCLKVPLVIFKREKELARKMEFDGLYITHQPSEDDFKGQWDRLVINTPSYPSNYWDKFVKRKVMAKYEELYGLARLRELLGLDHSALGFCSETKSCRREGRQELLSARWVTARAPLPRDSHRTHALPRDLSPHTRPAAGLSPRMRPAAGLSLRMRPCRGTLTAHAPCRGTLTAHAPLPRDSHCTCALPRDSHCACALPTGLSLRMRPAAGLSLGMRTAVGFTLHMRTAVGPSATGLTALAHCRSFLYLFCYALLSVLGHYNSFFFAAHLLDIAMGVKTLRTILSSVTHNGKQLVLTVGLLAVVVYLYTVVAFNFFRRFYNKTDDSGSLDMKCDDMLTVSECRPQPLPPPTPL</sequence>
<comment type="caution">
    <text evidence="20">The sequence shown here is derived from an EMBL/GenBank/DDBJ whole genome shotgun (WGS) entry which is preliminary data.</text>
</comment>
<dbReference type="Gene3D" id="1.10.490.160">
    <property type="match status" value="3"/>
</dbReference>
<evidence type="ECO:0000256" key="6">
    <source>
        <dbReference type="ARBA" id="ARBA00022737"/>
    </source>
</evidence>
<feature type="transmembrane region" description="Helical" evidence="16">
    <location>
        <begin position="4877"/>
        <end position="4904"/>
    </location>
</feature>
<dbReference type="Proteomes" id="UP001239994">
    <property type="component" value="Unassembled WGS sequence"/>
</dbReference>
<feature type="region of interest" description="Disordered" evidence="15">
    <location>
        <begin position="4752"/>
        <end position="4775"/>
    </location>
</feature>
<feature type="transmembrane region" description="Helical" evidence="16">
    <location>
        <begin position="2948"/>
        <end position="2969"/>
    </location>
</feature>
<feature type="domain" description="B30.2/SPRY" evidence="17">
    <location>
        <begin position="960"/>
        <end position="1162"/>
    </location>
</feature>
<dbReference type="GO" id="GO:0042383">
    <property type="term" value="C:sarcolemma"/>
    <property type="evidence" value="ECO:0007669"/>
    <property type="project" value="TreeGrafter"/>
</dbReference>
<dbReference type="GO" id="GO:0006874">
    <property type="term" value="P:intracellular calcium ion homeostasis"/>
    <property type="evidence" value="ECO:0007669"/>
    <property type="project" value="InterPro"/>
</dbReference>
<evidence type="ECO:0000256" key="5">
    <source>
        <dbReference type="ARBA" id="ARBA00022692"/>
    </source>
</evidence>
<protein>
    <recommendedName>
        <fullName evidence="22">Ryanodine receptor 2b (cardiac)</fullName>
    </recommendedName>
</protein>
<feature type="compositionally biased region" description="Basic and acidic residues" evidence="15">
    <location>
        <begin position="1296"/>
        <end position="1313"/>
    </location>
</feature>
<keyword evidence="12" id="KW-1071">Ligand-gated ion channel</keyword>
<dbReference type="PRINTS" id="PR00795">
    <property type="entry name" value="RYANODINER"/>
</dbReference>
<dbReference type="PROSITE" id="PS50188">
    <property type="entry name" value="B302_SPRY"/>
    <property type="match status" value="3"/>
</dbReference>
<dbReference type="Pfam" id="PF02815">
    <property type="entry name" value="MIR"/>
    <property type="match status" value="1"/>
</dbReference>
<dbReference type="SUPFAM" id="SSF82109">
    <property type="entry name" value="MIR domain"/>
    <property type="match status" value="2"/>
</dbReference>
<dbReference type="Pfam" id="PF01365">
    <property type="entry name" value="RYDR_ITPR"/>
    <property type="match status" value="2"/>
</dbReference>
<dbReference type="Pfam" id="PF08454">
    <property type="entry name" value="RIH_assoc"/>
    <property type="match status" value="1"/>
</dbReference>
<dbReference type="GO" id="GO:0014808">
    <property type="term" value="P:release of sequestered calcium ion into cytosol by sarcoplasmic reticulum"/>
    <property type="evidence" value="ECO:0007669"/>
    <property type="project" value="TreeGrafter"/>
</dbReference>
<feature type="domain" description="B30.2/SPRY" evidence="17">
    <location>
        <begin position="1300"/>
        <end position="1516"/>
    </location>
</feature>
<keyword evidence="7" id="KW-0106">Calcium</keyword>
<dbReference type="InterPro" id="IPR014821">
    <property type="entry name" value="Ins145_P3_rcpt"/>
</dbReference>
<feature type="transmembrane region" description="Helical" evidence="16">
    <location>
        <begin position="4329"/>
        <end position="4349"/>
    </location>
</feature>
<proteinExistence type="predicted"/>
<feature type="compositionally biased region" description="Basic and acidic residues" evidence="15">
    <location>
        <begin position="4752"/>
        <end position="4764"/>
    </location>
</feature>
<evidence type="ECO:0000256" key="8">
    <source>
        <dbReference type="ARBA" id="ARBA00022951"/>
    </source>
</evidence>
<keyword evidence="11 16" id="KW-0472">Membrane</keyword>
<evidence type="ECO:0000256" key="9">
    <source>
        <dbReference type="ARBA" id="ARBA00022989"/>
    </source>
</evidence>
<feature type="compositionally biased region" description="Basic residues" evidence="15">
    <location>
        <begin position="4532"/>
        <end position="4542"/>
    </location>
</feature>
<dbReference type="InterPro" id="IPR009460">
    <property type="entry name" value="Ryanrecept_TM4-6"/>
</dbReference>
<feature type="domain" description="B30.2/SPRY" evidence="17">
    <location>
        <begin position="469"/>
        <end position="686"/>
    </location>
</feature>
<dbReference type="PROSITE" id="PS50222">
    <property type="entry name" value="EF_HAND_2"/>
    <property type="match status" value="1"/>
</dbReference>
<dbReference type="Pfam" id="PF00622">
    <property type="entry name" value="SPRY"/>
    <property type="match status" value="3"/>
</dbReference>
<keyword evidence="5 16" id="KW-0812">Transmembrane</keyword>
<keyword evidence="3" id="KW-0109">Calcium transport</keyword>
<dbReference type="SUPFAM" id="SSF47473">
    <property type="entry name" value="EF-hand"/>
    <property type="match status" value="1"/>
</dbReference>
<dbReference type="Pfam" id="PF02026">
    <property type="entry name" value="RyR"/>
    <property type="match status" value="3"/>
</dbReference>
<keyword evidence="6" id="KW-0677">Repeat</keyword>
<feature type="domain" description="MIR" evidence="19">
    <location>
        <begin position="45"/>
        <end position="100"/>
    </location>
</feature>
<dbReference type="InterPro" id="IPR002048">
    <property type="entry name" value="EF_hand_dom"/>
</dbReference>
<dbReference type="InterPro" id="IPR000699">
    <property type="entry name" value="RIH_dom"/>
</dbReference>
<dbReference type="PROSITE" id="PS51257">
    <property type="entry name" value="PROKAR_LIPOPROTEIN"/>
    <property type="match status" value="1"/>
</dbReference>
<dbReference type="GO" id="GO:0033017">
    <property type="term" value="C:sarcoplasmic reticulum membrane"/>
    <property type="evidence" value="ECO:0007669"/>
    <property type="project" value="UniProtKB-SubCell"/>
</dbReference>
<evidence type="ECO:0000256" key="10">
    <source>
        <dbReference type="ARBA" id="ARBA00023065"/>
    </source>
</evidence>
<name>A0AAD8Z7B5_9TELE</name>
<dbReference type="PROSITE" id="PS50919">
    <property type="entry name" value="MIR"/>
    <property type="match status" value="1"/>
</dbReference>
<evidence type="ECO:0000256" key="2">
    <source>
        <dbReference type="ARBA" id="ARBA00022448"/>
    </source>
</evidence>
<comment type="subcellular location">
    <subcellularLocation>
        <location evidence="1">Sarcoplasmic reticulum membrane</location>
        <topology evidence="1">Multi-pass membrane protein</topology>
    </subcellularLocation>
</comment>
<dbReference type="GO" id="GO:0034704">
    <property type="term" value="C:calcium channel complex"/>
    <property type="evidence" value="ECO:0007669"/>
    <property type="project" value="TreeGrafter"/>
</dbReference>
<evidence type="ECO:0000313" key="21">
    <source>
        <dbReference type="Proteomes" id="UP001239994"/>
    </source>
</evidence>
<evidence type="ECO:0000259" key="17">
    <source>
        <dbReference type="PROSITE" id="PS50188"/>
    </source>
</evidence>
<evidence type="ECO:0000256" key="13">
    <source>
        <dbReference type="ARBA" id="ARBA00023303"/>
    </source>
</evidence>
<evidence type="ECO:0000256" key="4">
    <source>
        <dbReference type="ARBA" id="ARBA00022673"/>
    </source>
</evidence>
<reference evidence="20" key="1">
    <citation type="submission" date="2023-03" db="EMBL/GenBank/DDBJ databases">
        <title>Electrophorus voltai genome.</title>
        <authorList>
            <person name="Bian C."/>
        </authorList>
    </citation>
    <scope>NUCLEOTIDE SEQUENCE</scope>
    <source>
        <strain evidence="20">CB-2022</strain>
        <tissue evidence="20">Muscle</tissue>
    </source>
</reference>
<dbReference type="InterPro" id="IPR005821">
    <property type="entry name" value="Ion_trans_dom"/>
</dbReference>
<evidence type="ECO:0000256" key="16">
    <source>
        <dbReference type="SAM" id="Phobius"/>
    </source>
</evidence>
<dbReference type="SMART" id="SM00472">
    <property type="entry name" value="MIR"/>
    <property type="match status" value="3"/>
</dbReference>
<dbReference type="InterPro" id="IPR016093">
    <property type="entry name" value="MIR_motif"/>
</dbReference>
<dbReference type="InterPro" id="IPR035910">
    <property type="entry name" value="RyR/IP3R_RIH_dom_sf"/>
</dbReference>
<evidence type="ECO:0008006" key="22">
    <source>
        <dbReference type="Google" id="ProtNLM"/>
    </source>
</evidence>
<dbReference type="Gene3D" id="2.80.10.50">
    <property type="match status" value="2"/>
</dbReference>
<accession>A0AAD8Z7B5</accession>
<keyword evidence="13" id="KW-0407">Ion channel</keyword>
<dbReference type="InterPro" id="IPR011992">
    <property type="entry name" value="EF-hand-dom_pair"/>
</dbReference>
<dbReference type="Gene3D" id="1.25.10.30">
    <property type="entry name" value="IP3 receptor type 1 binding core, RIH domain"/>
    <property type="match status" value="1"/>
</dbReference>
<dbReference type="PANTHER" id="PTHR46399:SF7">
    <property type="entry name" value="RYANODINE RECEPTOR 2"/>
    <property type="match status" value="1"/>
</dbReference>
<dbReference type="CDD" id="cd12877">
    <property type="entry name" value="SPRY1_RyR"/>
    <property type="match status" value="1"/>
</dbReference>
<dbReference type="GO" id="GO:0005219">
    <property type="term" value="F:ryanodine-sensitive calcium-release channel activity"/>
    <property type="evidence" value="ECO:0007669"/>
    <property type="project" value="InterPro"/>
</dbReference>
<dbReference type="InterPro" id="IPR013333">
    <property type="entry name" value="Ryan_recept"/>
</dbReference>
<feature type="transmembrane region" description="Helical" evidence="16">
    <location>
        <begin position="4925"/>
        <end position="4947"/>
    </location>
</feature>
<gene>
    <name evidence="20" type="ORF">P4O66_001586</name>
</gene>
<organism evidence="20 21">
    <name type="scientific">Electrophorus voltai</name>
    <dbReference type="NCBI Taxonomy" id="2609070"/>
    <lineage>
        <taxon>Eukaryota</taxon>
        <taxon>Metazoa</taxon>
        <taxon>Chordata</taxon>
        <taxon>Craniata</taxon>
        <taxon>Vertebrata</taxon>
        <taxon>Euteleostomi</taxon>
        <taxon>Actinopterygii</taxon>
        <taxon>Neopterygii</taxon>
        <taxon>Teleostei</taxon>
        <taxon>Ostariophysi</taxon>
        <taxon>Gymnotiformes</taxon>
        <taxon>Gymnotoidei</taxon>
        <taxon>Gymnotidae</taxon>
        <taxon>Electrophorus</taxon>
    </lineage>
</organism>
<dbReference type="InterPro" id="IPR048581">
    <property type="entry name" value="RYDR_Jsol"/>
</dbReference>
<feature type="domain" description="EF-hand" evidence="18">
    <location>
        <begin position="4097"/>
        <end position="4132"/>
    </location>
</feature>
<dbReference type="InterPro" id="IPR043136">
    <property type="entry name" value="B30.2/SPRY_sf"/>
</dbReference>
<dbReference type="InterPro" id="IPR003032">
    <property type="entry name" value="Ryanodine_rcpt"/>
</dbReference>
<dbReference type="SUPFAM" id="SSF141571">
    <property type="entry name" value="Pentapeptide repeat-like"/>
    <property type="match status" value="1"/>
</dbReference>
<evidence type="ECO:0000256" key="15">
    <source>
        <dbReference type="SAM" id="MobiDB-lite"/>
    </source>
</evidence>
<dbReference type="FunFam" id="2.60.120.920:FF:000002">
    <property type="entry name" value="ryanodine receptor isoform X2"/>
    <property type="match status" value="1"/>
</dbReference>
<dbReference type="InterPro" id="IPR035762">
    <property type="entry name" value="SPRY3_RyR"/>
</dbReference>
<evidence type="ECO:0000256" key="7">
    <source>
        <dbReference type="ARBA" id="ARBA00022837"/>
    </source>
</evidence>
<feature type="transmembrane region" description="Helical" evidence="16">
    <location>
        <begin position="4612"/>
        <end position="4632"/>
    </location>
</feature>
<dbReference type="InterPro" id="IPR001870">
    <property type="entry name" value="B30.2/SPRY"/>
</dbReference>
<evidence type="ECO:0000256" key="14">
    <source>
        <dbReference type="ARBA" id="ARBA00036634"/>
    </source>
</evidence>
<dbReference type="GO" id="GO:0005509">
    <property type="term" value="F:calcium ion binding"/>
    <property type="evidence" value="ECO:0007669"/>
    <property type="project" value="InterPro"/>
</dbReference>
<keyword evidence="10" id="KW-0406">Ion transport</keyword>
<evidence type="ECO:0000313" key="20">
    <source>
        <dbReference type="EMBL" id="KAK1792879.1"/>
    </source>
</evidence>
<dbReference type="SUPFAM" id="SSF100909">
    <property type="entry name" value="IP3 receptor type 1 binding core, domain 2"/>
    <property type="match status" value="2"/>
</dbReference>
<dbReference type="Gene3D" id="1.10.238.10">
    <property type="entry name" value="EF-hand"/>
    <property type="match status" value="1"/>
</dbReference>
<evidence type="ECO:0000256" key="12">
    <source>
        <dbReference type="ARBA" id="ARBA00023286"/>
    </source>
</evidence>
<dbReference type="GO" id="GO:0030018">
    <property type="term" value="C:Z disc"/>
    <property type="evidence" value="ECO:0007669"/>
    <property type="project" value="TreeGrafter"/>
</dbReference>
<feature type="region of interest" description="Disordered" evidence="15">
    <location>
        <begin position="1822"/>
        <end position="1848"/>
    </location>
</feature>
<feature type="compositionally biased region" description="Acidic residues" evidence="15">
    <location>
        <begin position="1829"/>
        <end position="1841"/>
    </location>
</feature>
<dbReference type="SMART" id="SM00449">
    <property type="entry name" value="SPRY"/>
    <property type="match status" value="3"/>
</dbReference>
<dbReference type="Pfam" id="PF00520">
    <property type="entry name" value="Ion_trans"/>
    <property type="match status" value="1"/>
</dbReference>
<dbReference type="Pfam" id="PF21119">
    <property type="entry name" value="RYDR_Jsol"/>
    <property type="match status" value="2"/>
</dbReference>
<feature type="transmembrane region" description="Helical" evidence="16">
    <location>
        <begin position="2976"/>
        <end position="2998"/>
    </location>
</feature>
<dbReference type="Pfam" id="PF06459">
    <property type="entry name" value="RR_TM4-6"/>
    <property type="match status" value="2"/>
</dbReference>
<dbReference type="Pfam" id="PF08709">
    <property type="entry name" value="Ins145_P3_rec"/>
    <property type="match status" value="1"/>
</dbReference>
<dbReference type="GO" id="GO:0005790">
    <property type="term" value="C:smooth endoplasmic reticulum"/>
    <property type="evidence" value="ECO:0007669"/>
    <property type="project" value="TreeGrafter"/>
</dbReference>
<feature type="region of interest" description="Disordered" evidence="15">
    <location>
        <begin position="4510"/>
        <end position="4545"/>
    </location>
</feature>
<dbReference type="Gene3D" id="2.60.120.920">
    <property type="match status" value="3"/>
</dbReference>
<keyword evidence="8" id="KW-0703">Sarcoplasmic reticulum</keyword>
<dbReference type="InterPro" id="IPR013320">
    <property type="entry name" value="ConA-like_dom_sf"/>
</dbReference>
<dbReference type="InterPro" id="IPR035761">
    <property type="entry name" value="SPRY1_RyR"/>
</dbReference>
<feature type="region of interest" description="Disordered" evidence="15">
    <location>
        <begin position="1293"/>
        <end position="1324"/>
    </location>
</feature>
<evidence type="ECO:0000256" key="1">
    <source>
        <dbReference type="ARBA" id="ARBA00004326"/>
    </source>
</evidence>
<keyword evidence="4" id="KW-0107">Calcium channel</keyword>
<evidence type="ECO:0000256" key="3">
    <source>
        <dbReference type="ARBA" id="ARBA00022568"/>
    </source>
</evidence>